<dbReference type="GO" id="GO:0005634">
    <property type="term" value="C:nucleus"/>
    <property type="evidence" value="ECO:0007669"/>
    <property type="project" value="UniProtKB-SubCell"/>
</dbReference>
<evidence type="ECO:0000256" key="4">
    <source>
        <dbReference type="ARBA" id="ARBA00023242"/>
    </source>
</evidence>
<evidence type="ECO:0000313" key="6">
    <source>
        <dbReference type="EMBL" id="KAL0269236.1"/>
    </source>
</evidence>
<dbReference type="Pfam" id="PF09739">
    <property type="entry name" value="MCM_bind"/>
    <property type="match status" value="1"/>
</dbReference>
<dbReference type="InterPro" id="IPR019140">
    <property type="entry name" value="MCM_complex-bd"/>
</dbReference>
<evidence type="ECO:0000256" key="2">
    <source>
        <dbReference type="ARBA" id="ARBA00007925"/>
    </source>
</evidence>
<dbReference type="PANTHER" id="PTHR13489:SF0">
    <property type="entry name" value="MINI-CHROMOSOME MAINTENANCE COMPLEX-BINDING PROTEIN"/>
    <property type="match status" value="1"/>
</dbReference>
<reference evidence="6" key="1">
    <citation type="journal article" date="2024" name="Gigascience">
        <title>Chromosome-level genome of the poultry shaft louse Menopon gallinae provides insight into the host-switching and adaptive evolution of parasitic lice.</title>
        <authorList>
            <person name="Xu Y."/>
            <person name="Ma L."/>
            <person name="Liu S."/>
            <person name="Liang Y."/>
            <person name="Liu Q."/>
            <person name="He Z."/>
            <person name="Tian L."/>
            <person name="Duan Y."/>
            <person name="Cai W."/>
            <person name="Li H."/>
            <person name="Song F."/>
        </authorList>
    </citation>
    <scope>NUCLEOTIDE SEQUENCE</scope>
    <source>
        <strain evidence="6">Cailab_2023a</strain>
    </source>
</reference>
<gene>
    <name evidence="6" type="ORF">PYX00_007039</name>
</gene>
<comment type="similarity">
    <text evidence="2">Belongs to the MCMBP family.</text>
</comment>
<name>A0AAW2HHF1_9NEOP</name>
<evidence type="ECO:0000256" key="5">
    <source>
        <dbReference type="SAM" id="MobiDB-lite"/>
    </source>
</evidence>
<dbReference type="GO" id="GO:0003682">
    <property type="term" value="F:chromatin binding"/>
    <property type="evidence" value="ECO:0007669"/>
    <property type="project" value="TreeGrafter"/>
</dbReference>
<organism evidence="6">
    <name type="scientific">Menopon gallinae</name>
    <name type="common">poultry shaft louse</name>
    <dbReference type="NCBI Taxonomy" id="328185"/>
    <lineage>
        <taxon>Eukaryota</taxon>
        <taxon>Metazoa</taxon>
        <taxon>Ecdysozoa</taxon>
        <taxon>Arthropoda</taxon>
        <taxon>Hexapoda</taxon>
        <taxon>Insecta</taxon>
        <taxon>Pterygota</taxon>
        <taxon>Neoptera</taxon>
        <taxon>Paraneoptera</taxon>
        <taxon>Psocodea</taxon>
        <taxon>Troctomorpha</taxon>
        <taxon>Phthiraptera</taxon>
        <taxon>Amblycera</taxon>
        <taxon>Menoponidae</taxon>
        <taxon>Menopon</taxon>
    </lineage>
</organism>
<comment type="subcellular location">
    <subcellularLocation>
        <location evidence="1">Nucleus</location>
    </subcellularLocation>
</comment>
<dbReference type="AlphaFoldDB" id="A0AAW2HHF1"/>
<dbReference type="EMBL" id="JARGDH010000004">
    <property type="protein sequence ID" value="KAL0269236.1"/>
    <property type="molecule type" value="Genomic_DNA"/>
</dbReference>
<sequence length="573" mass="65815">MNSINLKWSIDYYEANTKECDERLKSLNNFNEIPIVSSENLDHFKDGDLVRYQGMVQDMLNPEYYYSSYSLRDCNSGEVTERSGKYRDIAPCKENEELNLDGKVPGERLVFYCIPLPGMSKWVQNALKKLSESKMSGNTMSNKKRPIEEDPDEKMEVGDSMEGNHINKSKRVTEESRDAEGSQNESHSSEKYFPLNEKDGLPCIVKVYEKEDKCGIVLNDRIEVIGFLSLNPALESTWEDSDPEDKALHPPPSLVPRIHAIFTRKLVHSNPLLSQNIDSSDIIATAERVRSDLHLILTQILYGDDLAADYVICHLLSRIYSRIEDQALGKFSLNLCNIQLGSYCRRLYGLLETLVTNSQYLPLSINSLNEKSFIPKKDYETNRLWSGRLQLCDDTHLIVDETEMNEGKLEHTGCLNVSALQNVIRDQEIHYDFSYYSVKYNTNVPVLVLSEGKSMFETDIRIKLKPDLSMTDTINETFDAAAFFLNEEMSQRIRNYLTCMRLQEFEISEELMRKIGDDYVSMRQQKNGVNSSDLHNLLVLSRLLALSYGRTSLTANDWSRALEMETERKSRFA</sequence>
<dbReference type="PANTHER" id="PTHR13489">
    <property type="entry name" value="MINI-CHROMOSOME MAINTENANCE COMPLEX-BINDING PROTEIN"/>
    <property type="match status" value="1"/>
</dbReference>
<comment type="caution">
    <text evidence="6">The sequence shown here is derived from an EMBL/GenBank/DDBJ whole genome shotgun (WGS) entry which is preliminary data.</text>
</comment>
<evidence type="ECO:0000256" key="3">
    <source>
        <dbReference type="ARBA" id="ARBA00015405"/>
    </source>
</evidence>
<feature type="region of interest" description="Disordered" evidence="5">
    <location>
        <begin position="133"/>
        <end position="193"/>
    </location>
</feature>
<dbReference type="GO" id="GO:0006261">
    <property type="term" value="P:DNA-templated DNA replication"/>
    <property type="evidence" value="ECO:0007669"/>
    <property type="project" value="TreeGrafter"/>
</dbReference>
<evidence type="ECO:0000256" key="1">
    <source>
        <dbReference type="ARBA" id="ARBA00004123"/>
    </source>
</evidence>
<accession>A0AAW2HHF1</accession>
<keyword evidence="4" id="KW-0539">Nucleus</keyword>
<feature type="compositionally biased region" description="Basic and acidic residues" evidence="5">
    <location>
        <begin position="171"/>
        <end position="180"/>
    </location>
</feature>
<protein>
    <recommendedName>
        <fullName evidence="3">Mini-chromosome maintenance complex-binding protein</fullName>
    </recommendedName>
</protein>
<proteinExistence type="inferred from homology"/>